<organism evidence="7 8">
    <name type="scientific">Serratia sp. (strain ATCC 39006)</name>
    <name type="common">Prodigiosinella confusarubida</name>
    <dbReference type="NCBI Taxonomy" id="104623"/>
    <lineage>
        <taxon>Bacteria</taxon>
        <taxon>Pseudomonadati</taxon>
        <taxon>Pseudomonadota</taxon>
        <taxon>Gammaproteobacteria</taxon>
        <taxon>Enterobacterales</taxon>
        <taxon>Pectobacteriaceae</taxon>
        <taxon>Prodigiosinella</taxon>
    </lineage>
</organism>
<dbReference type="InterPro" id="IPR044651">
    <property type="entry name" value="OTSB-like"/>
</dbReference>
<evidence type="ECO:0000313" key="8">
    <source>
        <dbReference type="Proteomes" id="UP000017700"/>
    </source>
</evidence>
<dbReference type="InterPro" id="IPR006379">
    <property type="entry name" value="HAD-SF_hydro_IIB"/>
</dbReference>
<reference evidence="7" key="2">
    <citation type="submission" date="2013-09" db="EMBL/GenBank/DDBJ databases">
        <authorList>
            <person name="Wang G."/>
            <person name="Yang Y."/>
            <person name="Su Y."/>
        </authorList>
    </citation>
    <scope>NUCLEOTIDE SEQUENCE</scope>
    <source>
        <strain evidence="7">ATCC 39006</strain>
    </source>
</reference>
<dbReference type="CDD" id="cd01627">
    <property type="entry name" value="HAD_TPP"/>
    <property type="match status" value="1"/>
</dbReference>
<dbReference type="KEGG" id="serq:CWC46_03990"/>
<dbReference type="EC" id="3.1.3.12" evidence="5"/>
<accession>A0A2I5T3E8</accession>
<proteinExistence type="inferred from homology"/>
<dbReference type="InterPro" id="IPR003337">
    <property type="entry name" value="Trehalose_PPase"/>
</dbReference>
<dbReference type="Gene3D" id="3.40.50.1000">
    <property type="entry name" value="HAD superfamily/HAD-like"/>
    <property type="match status" value="1"/>
</dbReference>
<dbReference type="EMBL" id="CP025085">
    <property type="protein sequence ID" value="AUG99051.1"/>
    <property type="molecule type" value="Genomic_DNA"/>
</dbReference>
<dbReference type="KEGG" id="sera:Ser39006_003990"/>
<comment type="pathway">
    <text evidence="1 5">Glycan biosynthesis; trehalose biosynthesis.</text>
</comment>
<dbReference type="PANTHER" id="PTHR43768:SF3">
    <property type="entry name" value="TREHALOSE 6-PHOSPHATE PHOSPHATASE"/>
    <property type="match status" value="1"/>
</dbReference>
<keyword evidence="4 5" id="KW-0378">Hydrolase</keyword>
<evidence type="ECO:0000256" key="1">
    <source>
        <dbReference type="ARBA" id="ARBA00005199"/>
    </source>
</evidence>
<dbReference type="GO" id="GO:0005992">
    <property type="term" value="P:trehalose biosynthetic process"/>
    <property type="evidence" value="ECO:0007669"/>
    <property type="project" value="UniProtKB-UniPathway"/>
</dbReference>
<reference evidence="7 8" key="1">
    <citation type="journal article" date="2013" name="Genome Announc.">
        <title>Draft genome sequence of Serratia sp. strain ATCC 39006, a model bacterium for analysis of the biosynthesis and regulation of prodigiosin, a carbapenem, and gas vesicles.</title>
        <authorList>
            <person name="Fineran P.C."/>
            <person name="Iglesias Cans M.C."/>
            <person name="Ramsay J.P."/>
            <person name="Wilf N.M."/>
            <person name="Cossyleon D."/>
            <person name="McNeil M.B."/>
            <person name="Williamson N.R."/>
            <person name="Monson R.E."/>
            <person name="Becher S.A."/>
            <person name="Stanton J.A."/>
            <person name="Brugger K."/>
            <person name="Brown S.D."/>
            <person name="Salmond G.P."/>
        </authorList>
    </citation>
    <scope>NUCLEOTIDE SEQUENCE [LARGE SCALE GENOMIC DNA]</scope>
    <source>
        <strain evidence="7">ATCC 39006</strain>
        <strain evidence="8">ATCC 39006 / SC 11482</strain>
    </source>
</reference>
<protein>
    <recommendedName>
        <fullName evidence="5">Trehalose 6-phosphate phosphatase</fullName>
        <ecNumber evidence="5">3.1.3.12</ecNumber>
    </recommendedName>
</protein>
<dbReference type="GO" id="GO:0004805">
    <property type="term" value="F:trehalose-phosphatase activity"/>
    <property type="evidence" value="ECO:0007669"/>
    <property type="project" value="UniProtKB-EC"/>
</dbReference>
<dbReference type="UniPathway" id="UPA00299"/>
<dbReference type="PANTHER" id="PTHR43768">
    <property type="entry name" value="TREHALOSE 6-PHOSPHATE PHOSPHATASE"/>
    <property type="match status" value="1"/>
</dbReference>
<gene>
    <name evidence="6" type="ORF">CWC46_03990</name>
    <name evidence="7" type="ORF">Ser39006_003990</name>
</gene>
<dbReference type="InterPro" id="IPR023214">
    <property type="entry name" value="HAD_sf"/>
</dbReference>
<evidence type="ECO:0000313" key="7">
    <source>
        <dbReference type="EMBL" id="AUH03366.1"/>
    </source>
</evidence>
<dbReference type="Pfam" id="PF02358">
    <property type="entry name" value="Trehalose_PPase"/>
    <property type="match status" value="1"/>
</dbReference>
<sequence length="257" mass="28007">MTDDMPVSPLHQDNYAFFFDLDGTLAEIKPTPEQVVIPSSVLHTLHALAEYSNGALALVSGRAVSELDNLLAPLTLPLAGVHGAERRDSLGQVHRITLPTGMLQALKERLTIAMSVFPGSKLESKGIAFALHYRQVPEYQQDILILAESLCHAYPQLMLQPGKCVVELKPHGVDKGTAIGAFMQEHPFSGRIPVFIGDDLTDEAGFHQVNTLNGLSIKVGPGETAAHFRLNNVAAVHQWLKQQQHRCTSNIGKEKGL</sequence>
<evidence type="ECO:0000256" key="2">
    <source>
        <dbReference type="ARBA" id="ARBA00008770"/>
    </source>
</evidence>
<reference evidence="6 9" key="3">
    <citation type="submission" date="2017-11" db="EMBL/GenBank/DDBJ databases">
        <title>Complete genome sequence of Serratia sp. ATCC 39006 LacA.</title>
        <authorList>
            <person name="Hampton H.G."/>
            <person name="Jackson S.A."/>
            <person name="Jauregui R."/>
            <person name="Poulter G.T.M."/>
            <person name="Salmond G.P.C."/>
            <person name="Fineran P.C."/>
        </authorList>
    </citation>
    <scope>NUCLEOTIDE SEQUENCE [LARGE SCALE GENOMIC DNA]</scope>
    <source>
        <strain evidence="6 9">ATCC 39006</strain>
    </source>
</reference>
<dbReference type="Gene3D" id="3.30.70.1020">
    <property type="entry name" value="Trehalose-6-phosphate phosphatase related protein, domain 2"/>
    <property type="match status" value="1"/>
</dbReference>
<dbReference type="AlphaFoldDB" id="A0A2I5T3E8"/>
<dbReference type="SUPFAM" id="SSF56784">
    <property type="entry name" value="HAD-like"/>
    <property type="match status" value="1"/>
</dbReference>
<name>A0A2I5T3E8_SERS3</name>
<dbReference type="InterPro" id="IPR036412">
    <property type="entry name" value="HAD-like_sf"/>
</dbReference>
<comment type="similarity">
    <text evidence="2 5">Belongs to the trehalose phosphatase family.</text>
</comment>
<dbReference type="OrthoDB" id="9814913at2"/>
<comment type="cofactor">
    <cofactor evidence="5">
        <name>Mg(2+)</name>
        <dbReference type="ChEBI" id="CHEBI:18420"/>
    </cofactor>
</comment>
<keyword evidence="3 5" id="KW-0479">Metal-binding</keyword>
<keyword evidence="8" id="KW-1185">Reference proteome</keyword>
<dbReference type="Proteomes" id="UP000233778">
    <property type="component" value="Chromosome"/>
</dbReference>
<evidence type="ECO:0000256" key="4">
    <source>
        <dbReference type="ARBA" id="ARBA00022801"/>
    </source>
</evidence>
<reference evidence="7" key="4">
    <citation type="submission" date="2017-11" db="EMBL/GenBank/DDBJ databases">
        <title>Complete genome sequence of Serratia sp. ATCC 39006.</title>
        <authorList>
            <person name="Hampton H.G."/>
            <person name="Jackson S.A."/>
            <person name="Jauregui R."/>
            <person name="Poulter G.T.M."/>
            <person name="Salmond G.P.C."/>
            <person name="Fineran P.C."/>
        </authorList>
    </citation>
    <scope>NUCLEOTIDE SEQUENCE</scope>
    <source>
        <strain evidence="7">ATCC 39006</strain>
    </source>
</reference>
<evidence type="ECO:0000313" key="9">
    <source>
        <dbReference type="Proteomes" id="UP000233778"/>
    </source>
</evidence>
<dbReference type="Proteomes" id="UP000017700">
    <property type="component" value="Chromosome"/>
</dbReference>
<comment type="function">
    <text evidence="5">Removes the phosphate from trehalose 6-phosphate to produce free trehalose.</text>
</comment>
<evidence type="ECO:0000256" key="3">
    <source>
        <dbReference type="ARBA" id="ARBA00022723"/>
    </source>
</evidence>
<dbReference type="NCBIfam" id="NF007560">
    <property type="entry name" value="PRK10187.1"/>
    <property type="match status" value="1"/>
</dbReference>
<keyword evidence="5" id="KW-0460">Magnesium</keyword>
<dbReference type="GO" id="GO:0000287">
    <property type="term" value="F:magnesium ion binding"/>
    <property type="evidence" value="ECO:0007669"/>
    <property type="project" value="UniProtKB-ARBA"/>
</dbReference>
<dbReference type="RefSeq" id="WP_021013491.1">
    <property type="nucleotide sequence ID" value="NZ_CP025084.1"/>
</dbReference>
<dbReference type="EMBL" id="CP025084">
    <property type="protein sequence ID" value="AUH03366.1"/>
    <property type="molecule type" value="Genomic_DNA"/>
</dbReference>
<dbReference type="STRING" id="104623.Ser39006_00214"/>
<evidence type="ECO:0000256" key="5">
    <source>
        <dbReference type="RuleBase" id="RU361117"/>
    </source>
</evidence>
<dbReference type="NCBIfam" id="TIGR01484">
    <property type="entry name" value="HAD-SF-IIB"/>
    <property type="match status" value="1"/>
</dbReference>
<dbReference type="NCBIfam" id="TIGR00685">
    <property type="entry name" value="T6PP"/>
    <property type="match status" value="1"/>
</dbReference>
<evidence type="ECO:0000313" key="6">
    <source>
        <dbReference type="EMBL" id="AUG99051.1"/>
    </source>
</evidence>
<comment type="catalytic activity">
    <reaction evidence="5">
        <text>alpha,alpha-trehalose 6-phosphate + H2O = alpha,alpha-trehalose + phosphate</text>
        <dbReference type="Rhea" id="RHEA:23420"/>
        <dbReference type="ChEBI" id="CHEBI:15377"/>
        <dbReference type="ChEBI" id="CHEBI:16551"/>
        <dbReference type="ChEBI" id="CHEBI:43474"/>
        <dbReference type="ChEBI" id="CHEBI:58429"/>
        <dbReference type="EC" id="3.1.3.12"/>
    </reaction>
</comment>